<evidence type="ECO:0000256" key="3">
    <source>
        <dbReference type="ARBA" id="ARBA00023163"/>
    </source>
</evidence>
<name>A0ABQ4SIU4_9HYPH</name>
<dbReference type="SUPFAM" id="SSF48498">
    <property type="entry name" value="Tetracyclin repressor-like, C-terminal domain"/>
    <property type="match status" value="1"/>
</dbReference>
<evidence type="ECO:0000313" key="7">
    <source>
        <dbReference type="EMBL" id="GJE03119.1"/>
    </source>
</evidence>
<dbReference type="PANTHER" id="PTHR47506:SF1">
    <property type="entry name" value="HTH-TYPE TRANSCRIPTIONAL REGULATOR YJDC"/>
    <property type="match status" value="1"/>
</dbReference>
<dbReference type="InterPro" id="IPR009057">
    <property type="entry name" value="Homeodomain-like_sf"/>
</dbReference>
<feature type="region of interest" description="Disordered" evidence="5">
    <location>
        <begin position="202"/>
        <end position="221"/>
    </location>
</feature>
<dbReference type="Pfam" id="PF00440">
    <property type="entry name" value="TetR_N"/>
    <property type="match status" value="1"/>
</dbReference>
<accession>A0ABQ4SIU4</accession>
<feature type="domain" description="HTH tetR-type" evidence="6">
    <location>
        <begin position="8"/>
        <end position="68"/>
    </location>
</feature>
<evidence type="ECO:0000256" key="4">
    <source>
        <dbReference type="PROSITE-ProRule" id="PRU00335"/>
    </source>
</evidence>
<dbReference type="EMBL" id="BPQQ01000067">
    <property type="protein sequence ID" value="GJE03119.1"/>
    <property type="molecule type" value="Genomic_DNA"/>
</dbReference>
<dbReference type="InterPro" id="IPR011075">
    <property type="entry name" value="TetR_C"/>
</dbReference>
<organism evidence="7 8">
    <name type="scientific">Methylobacterium isbiliense</name>
    <dbReference type="NCBI Taxonomy" id="315478"/>
    <lineage>
        <taxon>Bacteria</taxon>
        <taxon>Pseudomonadati</taxon>
        <taxon>Pseudomonadota</taxon>
        <taxon>Alphaproteobacteria</taxon>
        <taxon>Hyphomicrobiales</taxon>
        <taxon>Methylobacteriaceae</taxon>
        <taxon>Methylobacterium</taxon>
    </lineage>
</organism>
<dbReference type="PRINTS" id="PR00455">
    <property type="entry name" value="HTHTETR"/>
</dbReference>
<dbReference type="InterPro" id="IPR036271">
    <property type="entry name" value="Tet_transcr_reg_TetR-rel_C_sf"/>
</dbReference>
<sequence length="221" mass="23573">MVMGRPRSFDTDKALDEAMEVFWRHGYDGASLAMLTKAMGIKPPSLYAAFGSKEGLLKAALDRYAQKRSAHMRYVLAGPTARDVAERFLSSIAESHTDPANPPGCLLVQGGLACGAGSENIPFELAARRAQTETELRERFVQAKQDGDLAADADPAALARFLSTVASGMGVLASSGADRDALREVARVSLSAFTTCHASVSGRPYDERRAPAPIVSPRESS</sequence>
<reference evidence="7" key="1">
    <citation type="journal article" date="2021" name="Front. Microbiol.">
        <title>Comprehensive Comparative Genomics and Phenotyping of Methylobacterium Species.</title>
        <authorList>
            <person name="Alessa O."/>
            <person name="Ogura Y."/>
            <person name="Fujitani Y."/>
            <person name="Takami H."/>
            <person name="Hayashi T."/>
            <person name="Sahin N."/>
            <person name="Tani A."/>
        </authorList>
    </citation>
    <scope>NUCLEOTIDE SEQUENCE</scope>
    <source>
        <strain evidence="7">DSM 17168</strain>
    </source>
</reference>
<keyword evidence="8" id="KW-1185">Reference proteome</keyword>
<dbReference type="Pfam" id="PF16925">
    <property type="entry name" value="TetR_C_13"/>
    <property type="match status" value="1"/>
</dbReference>
<dbReference type="InterPro" id="IPR001647">
    <property type="entry name" value="HTH_TetR"/>
</dbReference>
<evidence type="ECO:0000256" key="1">
    <source>
        <dbReference type="ARBA" id="ARBA00023015"/>
    </source>
</evidence>
<comment type="caution">
    <text evidence="7">The sequence shown here is derived from an EMBL/GenBank/DDBJ whole genome shotgun (WGS) entry which is preliminary data.</text>
</comment>
<evidence type="ECO:0000259" key="6">
    <source>
        <dbReference type="PROSITE" id="PS50977"/>
    </source>
</evidence>
<gene>
    <name evidence="7" type="primary">comR_2</name>
    <name evidence="7" type="ORF">GMJLKIPL_5070</name>
</gene>
<keyword evidence="2 4" id="KW-0238">DNA-binding</keyword>
<dbReference type="PROSITE" id="PS50977">
    <property type="entry name" value="HTH_TETR_2"/>
    <property type="match status" value="1"/>
</dbReference>
<evidence type="ECO:0000313" key="8">
    <source>
        <dbReference type="Proteomes" id="UP001055153"/>
    </source>
</evidence>
<dbReference type="Proteomes" id="UP001055153">
    <property type="component" value="Unassembled WGS sequence"/>
</dbReference>
<evidence type="ECO:0000256" key="2">
    <source>
        <dbReference type="ARBA" id="ARBA00023125"/>
    </source>
</evidence>
<reference evidence="7" key="2">
    <citation type="submission" date="2021-08" db="EMBL/GenBank/DDBJ databases">
        <authorList>
            <person name="Tani A."/>
            <person name="Ola A."/>
            <person name="Ogura Y."/>
            <person name="Katsura K."/>
            <person name="Hayashi T."/>
        </authorList>
    </citation>
    <scope>NUCLEOTIDE SEQUENCE</scope>
    <source>
        <strain evidence="7">DSM 17168</strain>
    </source>
</reference>
<feature type="DNA-binding region" description="H-T-H motif" evidence="4">
    <location>
        <begin position="31"/>
        <end position="50"/>
    </location>
</feature>
<dbReference type="RefSeq" id="WP_238240481.1">
    <property type="nucleotide sequence ID" value="NZ_BPQQ01000067.1"/>
</dbReference>
<dbReference type="SUPFAM" id="SSF46689">
    <property type="entry name" value="Homeodomain-like"/>
    <property type="match status" value="1"/>
</dbReference>
<keyword evidence="3" id="KW-0804">Transcription</keyword>
<protein>
    <submittedName>
        <fullName evidence="7">HTH-type transcriptional repressor ComR</fullName>
    </submittedName>
</protein>
<dbReference type="Gene3D" id="1.10.357.10">
    <property type="entry name" value="Tetracycline Repressor, domain 2"/>
    <property type="match status" value="1"/>
</dbReference>
<keyword evidence="1" id="KW-0805">Transcription regulation</keyword>
<evidence type="ECO:0000256" key="5">
    <source>
        <dbReference type="SAM" id="MobiDB-lite"/>
    </source>
</evidence>
<proteinExistence type="predicted"/>
<dbReference type="Gene3D" id="1.10.10.60">
    <property type="entry name" value="Homeodomain-like"/>
    <property type="match status" value="1"/>
</dbReference>
<dbReference type="PANTHER" id="PTHR47506">
    <property type="entry name" value="TRANSCRIPTIONAL REGULATORY PROTEIN"/>
    <property type="match status" value="1"/>
</dbReference>